<proteinExistence type="predicted"/>
<feature type="compositionally biased region" description="Basic and acidic residues" evidence="1">
    <location>
        <begin position="79"/>
        <end position="101"/>
    </location>
</feature>
<name>A0AAV9UCV4_9PEZI</name>
<dbReference type="InterPro" id="IPR003959">
    <property type="entry name" value="ATPase_AAA_core"/>
</dbReference>
<dbReference type="InterPro" id="IPR003593">
    <property type="entry name" value="AAA+_ATPase"/>
</dbReference>
<dbReference type="SMART" id="SM00382">
    <property type="entry name" value="AAA"/>
    <property type="match status" value="1"/>
</dbReference>
<evidence type="ECO:0000313" key="4">
    <source>
        <dbReference type="Proteomes" id="UP001373714"/>
    </source>
</evidence>
<evidence type="ECO:0000256" key="1">
    <source>
        <dbReference type="SAM" id="MobiDB-lite"/>
    </source>
</evidence>
<dbReference type="Pfam" id="PF23232">
    <property type="entry name" value="AAA_lid_13"/>
    <property type="match status" value="1"/>
</dbReference>
<protein>
    <recommendedName>
        <fullName evidence="2">AAA+ ATPase domain-containing protein</fullName>
    </recommendedName>
</protein>
<organism evidence="3 4">
    <name type="scientific">Orbilia blumenaviensis</name>
    <dbReference type="NCBI Taxonomy" id="1796055"/>
    <lineage>
        <taxon>Eukaryota</taxon>
        <taxon>Fungi</taxon>
        <taxon>Dikarya</taxon>
        <taxon>Ascomycota</taxon>
        <taxon>Pezizomycotina</taxon>
        <taxon>Orbiliomycetes</taxon>
        <taxon>Orbiliales</taxon>
        <taxon>Orbiliaceae</taxon>
        <taxon>Orbilia</taxon>
    </lineage>
</organism>
<dbReference type="Pfam" id="PF00004">
    <property type="entry name" value="AAA"/>
    <property type="match status" value="1"/>
</dbReference>
<dbReference type="InterPro" id="IPR054289">
    <property type="entry name" value="DUF7025"/>
</dbReference>
<dbReference type="CDD" id="cd19481">
    <property type="entry name" value="RecA-like_protease"/>
    <property type="match status" value="1"/>
</dbReference>
<dbReference type="PANTHER" id="PTHR46411:SF3">
    <property type="entry name" value="AAA+ ATPASE DOMAIN-CONTAINING PROTEIN"/>
    <property type="match status" value="1"/>
</dbReference>
<keyword evidence="4" id="KW-1185">Reference proteome</keyword>
<dbReference type="AlphaFoldDB" id="A0AAV9UCV4"/>
<dbReference type="GO" id="GO:0005524">
    <property type="term" value="F:ATP binding"/>
    <property type="evidence" value="ECO:0007669"/>
    <property type="project" value="InterPro"/>
</dbReference>
<dbReference type="InterPro" id="IPR027417">
    <property type="entry name" value="P-loop_NTPase"/>
</dbReference>
<comment type="caution">
    <text evidence="3">The sequence shown here is derived from an EMBL/GenBank/DDBJ whole genome shotgun (WGS) entry which is preliminary data.</text>
</comment>
<dbReference type="Proteomes" id="UP001373714">
    <property type="component" value="Unassembled WGS sequence"/>
</dbReference>
<accession>A0AAV9UCV4</accession>
<gene>
    <name evidence="3" type="ORF">TWF730_001819</name>
</gene>
<evidence type="ECO:0000259" key="2">
    <source>
        <dbReference type="SMART" id="SM00382"/>
    </source>
</evidence>
<dbReference type="EMBL" id="JAVHNS010000011">
    <property type="protein sequence ID" value="KAK6340044.1"/>
    <property type="molecule type" value="Genomic_DNA"/>
</dbReference>
<evidence type="ECO:0000313" key="3">
    <source>
        <dbReference type="EMBL" id="KAK6340044.1"/>
    </source>
</evidence>
<dbReference type="SUPFAM" id="SSF52540">
    <property type="entry name" value="P-loop containing nucleoside triphosphate hydrolases"/>
    <property type="match status" value="1"/>
</dbReference>
<sequence length="910" mass="102434">MSLIEAQPPATAVIEPIKKGDGEGLPVDVCEYCGSKPALLRQHDSEVTLVEGLLPQSANGSGSAGKEPPPPPPPPLLEGDAKTDRKRAAADSDSEKKEHAPEVIQEVKITRVPPEKWRQVKKERKIDPHQSVLLVSSKANFKVNLRKKRAEALKAGAAEKKTADPVTKESGQLDVPYRLAINSPYLLNAIGQCTGANITEDRNVLVRPFKYLVWYEAEIRQFFKDLELAYEQAEAEDQADLRHDSPKIGVRDDDNTAAAITDDGESAKKTETAREAVDRAKRERDEFRCLLEFMDRDMADIFDIKRQISDKTLKGIAFEHLWQLFRPGNIAYHFNTQDDGSRYQAYRILHVTGGRVCFDSGKKSSFNAVKDRTWESESETEERCRDIIGSSGHEVTSFLIDCFYFESDGLRIGPRSKRFVVPRYKGTRPINLLPLYPSFLHPDNQRIQAILLARGKQFIEAAGGTHKKYEGNTIRESNITTKSYNNFMIDDAQVHSEVIVDQASGVEHFKNKLYGFKSRLGGGILFSPTLSDTREIFDPLPNKEDNNWVTDVFDDSKFETDCWSDFLESTELLTFQFPGRHSSSDECLILLPPRLYGYSLLDHKWFALDVSRLSEIPPRSLTANFKDLVLPDGHALLLQALIKHHVRQPKQSPNDPNEIAEGFSMDVVEGKGKGLIILLHGVPGVGKTSTAECLAAELKRPLLPITCGDLGTTAAVAEGKLETFCALAHKWRCVLLLDEADVFLAKREKGDIDRNSLVSVFLRVLEYYSGVIILTTNRVGEFDEAFRSRVHISLYYPKLGQASTKEIWEKNISRLKASGMDIDIEEDKIRSFVDKHWESNKHNPSRQWNGRQIKNAFQTAIALANWDFYNGQRSAGLKRPLIKAAHFKRVARTYEGVNERGVVPTITRNI</sequence>
<dbReference type="PANTHER" id="PTHR46411">
    <property type="entry name" value="FAMILY ATPASE, PUTATIVE-RELATED"/>
    <property type="match status" value="1"/>
</dbReference>
<feature type="domain" description="AAA+ ATPase" evidence="2">
    <location>
        <begin position="673"/>
        <end position="800"/>
    </location>
</feature>
<dbReference type="InterPro" id="IPR056599">
    <property type="entry name" value="AAA_lid_fung"/>
</dbReference>
<dbReference type="GO" id="GO:0016887">
    <property type="term" value="F:ATP hydrolysis activity"/>
    <property type="evidence" value="ECO:0007669"/>
    <property type="project" value="InterPro"/>
</dbReference>
<dbReference type="Gene3D" id="3.40.50.300">
    <property type="entry name" value="P-loop containing nucleotide triphosphate hydrolases"/>
    <property type="match status" value="1"/>
</dbReference>
<dbReference type="Pfam" id="PF22942">
    <property type="entry name" value="DUF7025"/>
    <property type="match status" value="1"/>
</dbReference>
<feature type="compositionally biased region" description="Pro residues" evidence="1">
    <location>
        <begin position="67"/>
        <end position="76"/>
    </location>
</feature>
<reference evidence="3 4" key="1">
    <citation type="submission" date="2019-10" db="EMBL/GenBank/DDBJ databases">
        <authorList>
            <person name="Palmer J.M."/>
        </authorList>
    </citation>
    <scope>NUCLEOTIDE SEQUENCE [LARGE SCALE GENOMIC DNA]</scope>
    <source>
        <strain evidence="3 4">TWF730</strain>
    </source>
</reference>
<feature type="region of interest" description="Disordered" evidence="1">
    <location>
        <begin position="52"/>
        <end position="102"/>
    </location>
</feature>